<organism evidence="2 3">
    <name type="scientific">Habropoda laboriosa</name>
    <dbReference type="NCBI Taxonomy" id="597456"/>
    <lineage>
        <taxon>Eukaryota</taxon>
        <taxon>Metazoa</taxon>
        <taxon>Ecdysozoa</taxon>
        <taxon>Arthropoda</taxon>
        <taxon>Hexapoda</taxon>
        <taxon>Insecta</taxon>
        <taxon>Pterygota</taxon>
        <taxon>Neoptera</taxon>
        <taxon>Endopterygota</taxon>
        <taxon>Hymenoptera</taxon>
        <taxon>Apocrita</taxon>
        <taxon>Aculeata</taxon>
        <taxon>Apoidea</taxon>
        <taxon>Anthophila</taxon>
        <taxon>Apidae</taxon>
        <taxon>Habropoda</taxon>
    </lineage>
</organism>
<gene>
    <name evidence="2" type="ORF">WH47_11069</name>
</gene>
<accession>A0A0L7QM47</accession>
<evidence type="ECO:0000313" key="3">
    <source>
        <dbReference type="Proteomes" id="UP000053825"/>
    </source>
</evidence>
<name>A0A0L7QM47_9HYME</name>
<evidence type="ECO:0000259" key="1">
    <source>
        <dbReference type="Pfam" id="PF22936"/>
    </source>
</evidence>
<dbReference type="EMBL" id="KQ414902">
    <property type="protein sequence ID" value="KOC59639.1"/>
    <property type="molecule type" value="Genomic_DNA"/>
</dbReference>
<proteinExistence type="predicted"/>
<keyword evidence="3" id="KW-1185">Reference proteome</keyword>
<feature type="non-terminal residue" evidence="2">
    <location>
        <position position="1"/>
    </location>
</feature>
<evidence type="ECO:0000313" key="2">
    <source>
        <dbReference type="EMBL" id="KOC59639.1"/>
    </source>
</evidence>
<feature type="domain" description="Retrovirus-related Pol polyprotein from transposon TNT 1-94-like beta-barrel" evidence="1">
    <location>
        <begin position="1"/>
        <end position="82"/>
    </location>
</feature>
<reference evidence="2 3" key="1">
    <citation type="submission" date="2015-07" db="EMBL/GenBank/DDBJ databases">
        <title>The genome of Habropoda laboriosa.</title>
        <authorList>
            <person name="Pan H."/>
            <person name="Kapheim K."/>
        </authorList>
    </citation>
    <scope>NUCLEOTIDE SEQUENCE [LARGE SCALE GENOMIC DNA]</scope>
    <source>
        <strain evidence="2">0110345459</strain>
    </source>
</reference>
<protein>
    <recommendedName>
        <fullName evidence="1">Retrovirus-related Pol polyprotein from transposon TNT 1-94-like beta-barrel domain-containing protein</fullName>
    </recommendedName>
</protein>
<dbReference type="Pfam" id="PF22936">
    <property type="entry name" value="Pol_BBD"/>
    <property type="match status" value="1"/>
</dbReference>
<dbReference type="AlphaFoldDB" id="A0A0L7QM47"/>
<dbReference type="InterPro" id="IPR054722">
    <property type="entry name" value="PolX-like_BBD"/>
</dbReference>
<dbReference type="Proteomes" id="UP000053825">
    <property type="component" value="Unassembled WGS sequence"/>
</dbReference>
<sequence length="86" mass="9678">WCLDSGCTTHLRRDKKRFTEITNTYVKRVNLANDESTSATATDTVSIMTSNNVTNELSNLRYVLHVPTLRTNLMSVAKITEDKSQG</sequence>